<feature type="domain" description="Protein kinase" evidence="2">
    <location>
        <begin position="104"/>
        <end position="364"/>
    </location>
</feature>
<dbReference type="PROSITE" id="PS50011">
    <property type="entry name" value="PROTEIN_KINASE_DOM"/>
    <property type="match status" value="1"/>
</dbReference>
<feature type="compositionally biased region" description="Basic and acidic residues" evidence="1">
    <location>
        <begin position="408"/>
        <end position="429"/>
    </location>
</feature>
<name>A0ABQ6N9E7_9STRA</name>
<proteinExistence type="predicted"/>
<accession>A0ABQ6N9E7</accession>
<evidence type="ECO:0000313" key="4">
    <source>
        <dbReference type="Proteomes" id="UP001165060"/>
    </source>
</evidence>
<dbReference type="Pfam" id="PF07714">
    <property type="entry name" value="PK_Tyr_Ser-Thr"/>
    <property type="match status" value="1"/>
</dbReference>
<dbReference type="CDD" id="cd13999">
    <property type="entry name" value="STKc_MAP3K-like"/>
    <property type="match status" value="1"/>
</dbReference>
<dbReference type="InterPro" id="IPR001245">
    <property type="entry name" value="Ser-Thr/Tyr_kinase_cat_dom"/>
</dbReference>
<organism evidence="3 4">
    <name type="scientific">Tetraparma gracilis</name>
    <dbReference type="NCBI Taxonomy" id="2962635"/>
    <lineage>
        <taxon>Eukaryota</taxon>
        <taxon>Sar</taxon>
        <taxon>Stramenopiles</taxon>
        <taxon>Ochrophyta</taxon>
        <taxon>Bolidophyceae</taxon>
        <taxon>Parmales</taxon>
        <taxon>Triparmaceae</taxon>
        <taxon>Tetraparma</taxon>
    </lineage>
</organism>
<dbReference type="InterPro" id="IPR008271">
    <property type="entry name" value="Ser/Thr_kinase_AS"/>
</dbReference>
<dbReference type="PRINTS" id="PR00109">
    <property type="entry name" value="TYRKINASE"/>
</dbReference>
<dbReference type="PANTHER" id="PTHR44329">
    <property type="entry name" value="SERINE/THREONINE-PROTEIN KINASE TNNI3K-RELATED"/>
    <property type="match status" value="1"/>
</dbReference>
<dbReference type="PROSITE" id="PS00108">
    <property type="entry name" value="PROTEIN_KINASE_ST"/>
    <property type="match status" value="1"/>
</dbReference>
<comment type="caution">
    <text evidence="3">The sequence shown here is derived from an EMBL/GenBank/DDBJ whole genome shotgun (WGS) entry which is preliminary data.</text>
</comment>
<keyword evidence="4" id="KW-1185">Reference proteome</keyword>
<gene>
    <name evidence="3" type="ORF">TeGR_g9192</name>
</gene>
<dbReference type="InterPro" id="IPR000719">
    <property type="entry name" value="Prot_kinase_dom"/>
</dbReference>
<dbReference type="EMBL" id="BRYB01006202">
    <property type="protein sequence ID" value="GMI51802.1"/>
    <property type="molecule type" value="Genomic_DNA"/>
</dbReference>
<evidence type="ECO:0000259" key="2">
    <source>
        <dbReference type="PROSITE" id="PS50011"/>
    </source>
</evidence>
<reference evidence="3 4" key="1">
    <citation type="journal article" date="2023" name="Commun. Biol.">
        <title>Genome analysis of Parmales, the sister group of diatoms, reveals the evolutionary specialization of diatoms from phago-mixotrophs to photoautotrophs.</title>
        <authorList>
            <person name="Ban H."/>
            <person name="Sato S."/>
            <person name="Yoshikawa S."/>
            <person name="Yamada K."/>
            <person name="Nakamura Y."/>
            <person name="Ichinomiya M."/>
            <person name="Sato N."/>
            <person name="Blanc-Mathieu R."/>
            <person name="Endo H."/>
            <person name="Kuwata A."/>
            <person name="Ogata H."/>
        </authorList>
    </citation>
    <scope>NUCLEOTIDE SEQUENCE [LARGE SCALE GENOMIC DNA]</scope>
</reference>
<feature type="region of interest" description="Disordered" evidence="1">
    <location>
        <begin position="404"/>
        <end position="429"/>
    </location>
</feature>
<dbReference type="SMART" id="SM00220">
    <property type="entry name" value="S_TKc"/>
    <property type="match status" value="1"/>
</dbReference>
<sequence length="450" mass="50066">NKSTMKKMWNNKSYRDKFDQDRALLAACLDALSRSIQVDTNLGVKEMRLAQEDMLRLAEENNKIANAISGQVTDLKGLVTKSTAREKRASLAGSMEIDDAMVTWHEEKPFDKGSFGSVFRITYERAVQVAKVINLEDEPVRMHEKIKEQYAGEVALMAGLRSTNIVSIYGAITTRPGQLVIIMEYCEMGTLRNFLDELEGKGLTVDVLINFIEDVASGMYYLHSKGVVHRDLKTSNILIDGKMRCKVADFGQSRSASLSTQATKRGSTGTLAYNAPEAHDGEELTVKADVFSYGIILWECMTTEVPWEGTPEGQLIRRVCDKNERPPCNGGMHSGVRRLMEICWVKDPRDRPNFATVLKDIRGLEGRGGGEGEGEGGVAKRMADGIAGMLSKVKKDDSFRTRAASDMARVEKEKEAVEKEKEAVEKKNGDLAKKLREMEEKMAAQQESTC</sequence>
<dbReference type="SUPFAM" id="SSF56112">
    <property type="entry name" value="Protein kinase-like (PK-like)"/>
    <property type="match status" value="1"/>
</dbReference>
<evidence type="ECO:0000313" key="3">
    <source>
        <dbReference type="EMBL" id="GMI51802.1"/>
    </source>
</evidence>
<dbReference type="InterPro" id="IPR011009">
    <property type="entry name" value="Kinase-like_dom_sf"/>
</dbReference>
<feature type="non-terminal residue" evidence="3">
    <location>
        <position position="1"/>
    </location>
</feature>
<protein>
    <recommendedName>
        <fullName evidence="2">Protein kinase domain-containing protein</fullName>
    </recommendedName>
</protein>
<dbReference type="Proteomes" id="UP001165060">
    <property type="component" value="Unassembled WGS sequence"/>
</dbReference>
<dbReference type="InterPro" id="IPR051681">
    <property type="entry name" value="Ser/Thr_Kinases-Pseudokinases"/>
</dbReference>
<dbReference type="Gene3D" id="1.10.510.10">
    <property type="entry name" value="Transferase(Phosphotransferase) domain 1"/>
    <property type="match status" value="1"/>
</dbReference>
<evidence type="ECO:0000256" key="1">
    <source>
        <dbReference type="SAM" id="MobiDB-lite"/>
    </source>
</evidence>